<dbReference type="SUPFAM" id="SSF48452">
    <property type="entry name" value="TPR-like"/>
    <property type="match status" value="1"/>
</dbReference>
<dbReference type="Pfam" id="PF00486">
    <property type="entry name" value="Trans_reg_C"/>
    <property type="match status" value="1"/>
</dbReference>
<dbReference type="PROSITE" id="PS51755">
    <property type="entry name" value="OMPR_PHOB"/>
    <property type="match status" value="1"/>
</dbReference>
<sequence length="276" mass="29853">MRPITDRNGGRWPVRSCAALSYRVSIVLTFRVLGPLAAHLDGEPVALGRPRQRSVLARLLAAGGRAVPVDRLIDDLYAHEVPPKALAAVQSYVSNLRRALEPGRSPRAPAGVLVTQPPGYALRLEAGAVDAWRFESIVSDPAAGHERLAEALALWQGPAYQEFAGAHWADAEAARLEELRSSAVERHADAVIRLGRAAAAVPDLERLAGEHPLREGAWALLARALYRCGRQGEALGALRRARAHLAEELGVDPGPELRRLEQDILAQAAHLSEAWL</sequence>
<dbReference type="GO" id="GO:0006355">
    <property type="term" value="P:regulation of DNA-templated transcription"/>
    <property type="evidence" value="ECO:0007669"/>
    <property type="project" value="InterPro"/>
</dbReference>
<evidence type="ECO:0000256" key="1">
    <source>
        <dbReference type="ARBA" id="ARBA00005820"/>
    </source>
</evidence>
<dbReference type="Pfam" id="PF03704">
    <property type="entry name" value="BTAD"/>
    <property type="match status" value="1"/>
</dbReference>
<proteinExistence type="inferred from homology"/>
<dbReference type="InterPro" id="IPR051677">
    <property type="entry name" value="AfsR-DnrI-RedD_regulator"/>
</dbReference>
<comment type="caution">
    <text evidence="7">The sequence shown here is derived from an EMBL/GenBank/DDBJ whole genome shotgun (WGS) entry which is preliminary data.</text>
</comment>
<evidence type="ECO:0000313" key="7">
    <source>
        <dbReference type="EMBL" id="TDE47259.1"/>
    </source>
</evidence>
<dbReference type="InterPro" id="IPR001867">
    <property type="entry name" value="OmpR/PhoB-type_DNA-bd"/>
</dbReference>
<dbReference type="EMBL" id="SMLD01000061">
    <property type="protein sequence ID" value="TDE47259.1"/>
    <property type="molecule type" value="Genomic_DNA"/>
</dbReference>
<dbReference type="Proteomes" id="UP000295136">
    <property type="component" value="Unassembled WGS sequence"/>
</dbReference>
<reference evidence="7 8" key="1">
    <citation type="submission" date="2019-03" db="EMBL/GenBank/DDBJ databases">
        <title>Draft genome sequences of novel Actinobacteria.</title>
        <authorList>
            <person name="Sahin N."/>
            <person name="Ay H."/>
            <person name="Saygin H."/>
        </authorList>
    </citation>
    <scope>NUCLEOTIDE SEQUENCE [LARGE SCALE GENOMIC DNA]</scope>
    <source>
        <strain evidence="7 8">6K102</strain>
    </source>
</reference>
<dbReference type="CDD" id="cd15831">
    <property type="entry name" value="BTAD"/>
    <property type="match status" value="1"/>
</dbReference>
<evidence type="ECO:0000256" key="2">
    <source>
        <dbReference type="ARBA" id="ARBA00023015"/>
    </source>
</evidence>
<dbReference type="AlphaFoldDB" id="A0A4R5FDC3"/>
<dbReference type="PANTHER" id="PTHR35807:SF1">
    <property type="entry name" value="TRANSCRIPTIONAL REGULATOR REDD"/>
    <property type="match status" value="1"/>
</dbReference>
<feature type="non-terminal residue" evidence="7">
    <location>
        <position position="276"/>
    </location>
</feature>
<evidence type="ECO:0000256" key="4">
    <source>
        <dbReference type="ARBA" id="ARBA00023163"/>
    </source>
</evidence>
<dbReference type="PANTHER" id="PTHR35807">
    <property type="entry name" value="TRANSCRIPTIONAL REGULATOR REDD-RELATED"/>
    <property type="match status" value="1"/>
</dbReference>
<feature type="DNA-binding region" description="OmpR/PhoB-type" evidence="5">
    <location>
        <begin position="19"/>
        <end position="124"/>
    </location>
</feature>
<dbReference type="Gene3D" id="1.25.40.10">
    <property type="entry name" value="Tetratricopeptide repeat domain"/>
    <property type="match status" value="1"/>
</dbReference>
<dbReference type="SMART" id="SM01043">
    <property type="entry name" value="BTAD"/>
    <property type="match status" value="1"/>
</dbReference>
<feature type="domain" description="OmpR/PhoB-type" evidence="6">
    <location>
        <begin position="19"/>
        <end position="124"/>
    </location>
</feature>
<dbReference type="InterPro" id="IPR036388">
    <property type="entry name" value="WH-like_DNA-bd_sf"/>
</dbReference>
<keyword evidence="8" id="KW-1185">Reference proteome</keyword>
<evidence type="ECO:0000259" key="6">
    <source>
        <dbReference type="PROSITE" id="PS51755"/>
    </source>
</evidence>
<keyword evidence="4" id="KW-0804">Transcription</keyword>
<keyword evidence="3 5" id="KW-0238">DNA-binding</keyword>
<evidence type="ECO:0000313" key="8">
    <source>
        <dbReference type="Proteomes" id="UP000295136"/>
    </source>
</evidence>
<name>A0A4R5FDC3_9ACTN</name>
<gene>
    <name evidence="7" type="ORF">E1295_23145</name>
</gene>
<evidence type="ECO:0000256" key="3">
    <source>
        <dbReference type="ARBA" id="ARBA00023125"/>
    </source>
</evidence>
<protein>
    <recommendedName>
        <fullName evidence="6">OmpR/PhoB-type domain-containing protein</fullName>
    </recommendedName>
</protein>
<dbReference type="GO" id="GO:0000160">
    <property type="term" value="P:phosphorelay signal transduction system"/>
    <property type="evidence" value="ECO:0007669"/>
    <property type="project" value="InterPro"/>
</dbReference>
<comment type="similarity">
    <text evidence="1">Belongs to the AfsR/DnrI/RedD regulatory family.</text>
</comment>
<dbReference type="InterPro" id="IPR016032">
    <property type="entry name" value="Sig_transdc_resp-reg_C-effctor"/>
</dbReference>
<keyword evidence="2" id="KW-0805">Transcription regulation</keyword>
<dbReference type="Gene3D" id="1.10.10.10">
    <property type="entry name" value="Winged helix-like DNA-binding domain superfamily/Winged helix DNA-binding domain"/>
    <property type="match status" value="1"/>
</dbReference>
<organism evidence="7 8">
    <name type="scientific">Nonomuraea mesophila</name>
    <dbReference type="NCBI Taxonomy" id="2530382"/>
    <lineage>
        <taxon>Bacteria</taxon>
        <taxon>Bacillati</taxon>
        <taxon>Actinomycetota</taxon>
        <taxon>Actinomycetes</taxon>
        <taxon>Streptosporangiales</taxon>
        <taxon>Streptosporangiaceae</taxon>
        <taxon>Nonomuraea</taxon>
    </lineage>
</organism>
<dbReference type="InterPro" id="IPR011990">
    <property type="entry name" value="TPR-like_helical_dom_sf"/>
</dbReference>
<dbReference type="GO" id="GO:0003677">
    <property type="term" value="F:DNA binding"/>
    <property type="evidence" value="ECO:0007669"/>
    <property type="project" value="UniProtKB-UniRule"/>
</dbReference>
<dbReference type="InterPro" id="IPR005158">
    <property type="entry name" value="BTAD"/>
</dbReference>
<dbReference type="SMART" id="SM00862">
    <property type="entry name" value="Trans_reg_C"/>
    <property type="match status" value="1"/>
</dbReference>
<accession>A0A4R5FDC3</accession>
<dbReference type="SUPFAM" id="SSF46894">
    <property type="entry name" value="C-terminal effector domain of the bipartite response regulators"/>
    <property type="match status" value="1"/>
</dbReference>
<evidence type="ECO:0000256" key="5">
    <source>
        <dbReference type="PROSITE-ProRule" id="PRU01091"/>
    </source>
</evidence>